<proteinExistence type="predicted"/>
<sequence>MRYHHEKPIYLPPVPGRRHAGAAAPWAGPTRPARAAFPAQRRERPAAASRGLLPGTPEWHALRTAAGRPAPANHRAAQRASGPLAAPAGAVQPLTASDESLTEQWVARYSSASNYFESATALAVDAAGNVYVTGYIYYPHVNSADYVTIKYSPTGQELWRTSYSESGAFGSEAYALALAVDATGNVYVTGTADTGDRANAHYATIKYSPTGQQLWVASYNGPGSGSDYAAALAVDPAGNVYVTGASAGSSNNTDYATLKYSPSGQELWVARYNGPANGYDYATALALDAAGNVHVTGASVGSNGTSDYATVKYAPTGEQLWSARYEDSEFGSAFDVATALAVDAGGNVYVAGYSSGGYALVKYKPTGEGIWSGNYTGPTNQGAGPTPWPWTRRATCT</sequence>
<evidence type="ECO:0000313" key="2">
    <source>
        <dbReference type="EMBL" id="MFC7671167.1"/>
    </source>
</evidence>
<reference evidence="3" key="1">
    <citation type="journal article" date="2019" name="Int. J. Syst. Evol. Microbiol.">
        <title>The Global Catalogue of Microorganisms (GCM) 10K type strain sequencing project: providing services to taxonomists for standard genome sequencing and annotation.</title>
        <authorList>
            <consortium name="The Broad Institute Genomics Platform"/>
            <consortium name="The Broad Institute Genome Sequencing Center for Infectious Disease"/>
            <person name="Wu L."/>
            <person name="Ma J."/>
        </authorList>
    </citation>
    <scope>NUCLEOTIDE SEQUENCE [LARGE SCALE GENOMIC DNA]</scope>
    <source>
        <strain evidence="3">JCM 19635</strain>
    </source>
</reference>
<dbReference type="Gene3D" id="2.120.10.30">
    <property type="entry name" value="TolB, C-terminal domain"/>
    <property type="match status" value="2"/>
</dbReference>
<dbReference type="InterPro" id="IPR011042">
    <property type="entry name" value="6-blade_b-propeller_TolB-like"/>
</dbReference>
<dbReference type="RefSeq" id="WP_380207114.1">
    <property type="nucleotide sequence ID" value="NZ_JBHTEK010000006.1"/>
</dbReference>
<protein>
    <recommendedName>
        <fullName evidence="4">Bulb-type lectin domain-containing protein</fullName>
    </recommendedName>
</protein>
<name>A0ABW2UFH3_9BACT</name>
<dbReference type="InterPro" id="IPR052918">
    <property type="entry name" value="Motility_Chemotaxis_Reg"/>
</dbReference>
<dbReference type="PANTHER" id="PTHR35580:SF1">
    <property type="entry name" value="PHYTASE-LIKE DOMAIN-CONTAINING PROTEIN"/>
    <property type="match status" value="1"/>
</dbReference>
<evidence type="ECO:0000256" key="1">
    <source>
        <dbReference type="SAM" id="MobiDB-lite"/>
    </source>
</evidence>
<evidence type="ECO:0008006" key="4">
    <source>
        <dbReference type="Google" id="ProtNLM"/>
    </source>
</evidence>
<dbReference type="SUPFAM" id="SSF101898">
    <property type="entry name" value="NHL repeat"/>
    <property type="match status" value="1"/>
</dbReference>
<dbReference type="Proteomes" id="UP001596513">
    <property type="component" value="Unassembled WGS sequence"/>
</dbReference>
<dbReference type="EMBL" id="JBHTEK010000006">
    <property type="protein sequence ID" value="MFC7671167.1"/>
    <property type="molecule type" value="Genomic_DNA"/>
</dbReference>
<comment type="caution">
    <text evidence="2">The sequence shown here is derived from an EMBL/GenBank/DDBJ whole genome shotgun (WGS) entry which is preliminary data.</text>
</comment>
<dbReference type="PANTHER" id="PTHR35580">
    <property type="entry name" value="CELL SURFACE GLYCOPROTEIN (S-LAYER PROTEIN)-LIKE PROTEIN"/>
    <property type="match status" value="1"/>
</dbReference>
<accession>A0ABW2UFH3</accession>
<keyword evidence="3" id="KW-1185">Reference proteome</keyword>
<evidence type="ECO:0000313" key="3">
    <source>
        <dbReference type="Proteomes" id="UP001596513"/>
    </source>
</evidence>
<feature type="compositionally biased region" description="Low complexity" evidence="1">
    <location>
        <begin position="27"/>
        <end position="39"/>
    </location>
</feature>
<gene>
    <name evidence="2" type="ORF">ACFQT0_30055</name>
</gene>
<organism evidence="2 3">
    <name type="scientific">Hymenobacter humi</name>
    <dbReference type="NCBI Taxonomy" id="1411620"/>
    <lineage>
        <taxon>Bacteria</taxon>
        <taxon>Pseudomonadati</taxon>
        <taxon>Bacteroidota</taxon>
        <taxon>Cytophagia</taxon>
        <taxon>Cytophagales</taxon>
        <taxon>Hymenobacteraceae</taxon>
        <taxon>Hymenobacter</taxon>
    </lineage>
</organism>
<feature type="region of interest" description="Disordered" evidence="1">
    <location>
        <begin position="1"/>
        <end position="55"/>
    </location>
</feature>